<sequence length="292" mass="33439">MASPTEITKRSQQRIVPNVDPNLDDWSGMTDAKERRRRQNRVNQRAYRQRKRAEHLRLNIKTEDPSSSTALSISSSSSLASQTQSQSPSTLSHPQPPKSRCPDLTEKDILLTRLSTAAYINYVLGTPDTDNILTLTKMNVFRAFTDIMLRLGMSPKYEWMHDDAISPFSTLLPGYVNPSTLPLTLRPTPAQRSIPHHPWLDFFPHPRMRDNVIRAADQFDDDQLCHDIMGFWDETESCGMVVWGDPCVLENWGVSEGFVKKWPWVLAGCPDILSATNRWRAIRGEKLIFRYL</sequence>
<dbReference type="Pfam" id="PF11905">
    <property type="entry name" value="DUF3425"/>
    <property type="match status" value="1"/>
</dbReference>
<dbReference type="EMBL" id="ML742367">
    <property type="protein sequence ID" value="KAE8145252.1"/>
    <property type="molecule type" value="Genomic_DNA"/>
</dbReference>
<name>A0A5N6TFZ2_ASPAV</name>
<organism evidence="2 3">
    <name type="scientific">Aspergillus avenaceus</name>
    <dbReference type="NCBI Taxonomy" id="36643"/>
    <lineage>
        <taxon>Eukaryota</taxon>
        <taxon>Fungi</taxon>
        <taxon>Dikarya</taxon>
        <taxon>Ascomycota</taxon>
        <taxon>Pezizomycotina</taxon>
        <taxon>Eurotiomycetes</taxon>
        <taxon>Eurotiomycetidae</taxon>
        <taxon>Eurotiales</taxon>
        <taxon>Aspergillaceae</taxon>
        <taxon>Aspergillus</taxon>
        <taxon>Aspergillus subgen. Circumdati</taxon>
    </lineage>
</organism>
<evidence type="ECO:0008006" key="4">
    <source>
        <dbReference type="Google" id="ProtNLM"/>
    </source>
</evidence>
<protein>
    <recommendedName>
        <fullName evidence="4">BZIP domain-containing protein</fullName>
    </recommendedName>
</protein>
<accession>A0A5N6TFZ2</accession>
<dbReference type="Gene3D" id="1.20.5.170">
    <property type="match status" value="1"/>
</dbReference>
<dbReference type="PANTHER" id="PTHR38116:SF8">
    <property type="entry name" value="BZIP DOMAIN-CONTAINING PROTEIN"/>
    <property type="match status" value="1"/>
</dbReference>
<reference evidence="2 3" key="1">
    <citation type="submission" date="2019-04" db="EMBL/GenBank/DDBJ databases">
        <title>Friends and foes A comparative genomics study of 23 Aspergillus species from section Flavi.</title>
        <authorList>
            <consortium name="DOE Joint Genome Institute"/>
            <person name="Kjaerbolling I."/>
            <person name="Vesth T."/>
            <person name="Frisvad J.C."/>
            <person name="Nybo J.L."/>
            <person name="Theobald S."/>
            <person name="Kildgaard S."/>
            <person name="Isbrandt T."/>
            <person name="Kuo A."/>
            <person name="Sato A."/>
            <person name="Lyhne E.K."/>
            <person name="Kogle M.E."/>
            <person name="Wiebenga A."/>
            <person name="Kun R.S."/>
            <person name="Lubbers R.J."/>
            <person name="Makela M.R."/>
            <person name="Barry K."/>
            <person name="Chovatia M."/>
            <person name="Clum A."/>
            <person name="Daum C."/>
            <person name="Haridas S."/>
            <person name="He G."/>
            <person name="LaButti K."/>
            <person name="Lipzen A."/>
            <person name="Mondo S."/>
            <person name="Riley R."/>
            <person name="Salamov A."/>
            <person name="Simmons B.A."/>
            <person name="Magnuson J.K."/>
            <person name="Henrissat B."/>
            <person name="Mortensen U.H."/>
            <person name="Larsen T.O."/>
            <person name="Devries R.P."/>
            <person name="Grigoriev I.V."/>
            <person name="Machida M."/>
            <person name="Baker S.E."/>
            <person name="Andersen M.R."/>
        </authorList>
    </citation>
    <scope>NUCLEOTIDE SEQUENCE [LARGE SCALE GENOMIC DNA]</scope>
    <source>
        <strain evidence="2 3">IBT 18842</strain>
    </source>
</reference>
<evidence type="ECO:0000313" key="2">
    <source>
        <dbReference type="EMBL" id="KAE8145252.1"/>
    </source>
</evidence>
<dbReference type="PANTHER" id="PTHR38116">
    <property type="entry name" value="CHROMOSOME 7, WHOLE GENOME SHOTGUN SEQUENCE"/>
    <property type="match status" value="1"/>
</dbReference>
<dbReference type="InterPro" id="IPR021833">
    <property type="entry name" value="DUF3425"/>
</dbReference>
<dbReference type="SUPFAM" id="SSF57959">
    <property type="entry name" value="Leucine zipper domain"/>
    <property type="match status" value="1"/>
</dbReference>
<dbReference type="Proteomes" id="UP000325780">
    <property type="component" value="Unassembled WGS sequence"/>
</dbReference>
<dbReference type="GO" id="GO:0003700">
    <property type="term" value="F:DNA-binding transcription factor activity"/>
    <property type="evidence" value="ECO:0007669"/>
    <property type="project" value="InterPro"/>
</dbReference>
<proteinExistence type="predicted"/>
<feature type="compositionally biased region" description="Low complexity" evidence="1">
    <location>
        <begin position="65"/>
        <end position="92"/>
    </location>
</feature>
<keyword evidence="3" id="KW-1185">Reference proteome</keyword>
<dbReference type="OrthoDB" id="2245989at2759"/>
<evidence type="ECO:0000313" key="3">
    <source>
        <dbReference type="Proteomes" id="UP000325780"/>
    </source>
</evidence>
<evidence type="ECO:0000256" key="1">
    <source>
        <dbReference type="SAM" id="MobiDB-lite"/>
    </source>
</evidence>
<gene>
    <name evidence="2" type="ORF">BDV25DRAFT_74325</name>
</gene>
<feature type="region of interest" description="Disordered" evidence="1">
    <location>
        <begin position="1"/>
        <end position="103"/>
    </location>
</feature>
<feature type="compositionally biased region" description="Basic and acidic residues" evidence="1">
    <location>
        <begin position="55"/>
        <end position="64"/>
    </location>
</feature>
<dbReference type="InterPro" id="IPR046347">
    <property type="entry name" value="bZIP_sf"/>
</dbReference>
<dbReference type="AlphaFoldDB" id="A0A5N6TFZ2"/>